<dbReference type="GO" id="GO:0004016">
    <property type="term" value="F:adenylate cyclase activity"/>
    <property type="evidence" value="ECO:0007669"/>
    <property type="project" value="TreeGrafter"/>
</dbReference>
<reference evidence="9 11" key="1">
    <citation type="journal article" date="2012" name="Nature">
        <title>Algal genomes reveal evolutionary mosaicism and the fate of nucleomorphs.</title>
        <authorList>
            <consortium name="DOE Joint Genome Institute"/>
            <person name="Curtis B.A."/>
            <person name="Tanifuji G."/>
            <person name="Burki F."/>
            <person name="Gruber A."/>
            <person name="Irimia M."/>
            <person name="Maruyama S."/>
            <person name="Arias M.C."/>
            <person name="Ball S.G."/>
            <person name="Gile G.H."/>
            <person name="Hirakawa Y."/>
            <person name="Hopkins J.F."/>
            <person name="Kuo A."/>
            <person name="Rensing S.A."/>
            <person name="Schmutz J."/>
            <person name="Symeonidi A."/>
            <person name="Elias M."/>
            <person name="Eveleigh R.J."/>
            <person name="Herman E.K."/>
            <person name="Klute M.J."/>
            <person name="Nakayama T."/>
            <person name="Obornik M."/>
            <person name="Reyes-Prieto A."/>
            <person name="Armbrust E.V."/>
            <person name="Aves S.J."/>
            <person name="Beiko R.G."/>
            <person name="Coutinho P."/>
            <person name="Dacks J.B."/>
            <person name="Durnford D.G."/>
            <person name="Fast N.M."/>
            <person name="Green B.R."/>
            <person name="Grisdale C.J."/>
            <person name="Hempel F."/>
            <person name="Henrissat B."/>
            <person name="Hoppner M.P."/>
            <person name="Ishida K."/>
            <person name="Kim E."/>
            <person name="Koreny L."/>
            <person name="Kroth P.G."/>
            <person name="Liu Y."/>
            <person name="Malik S.B."/>
            <person name="Maier U.G."/>
            <person name="McRose D."/>
            <person name="Mock T."/>
            <person name="Neilson J.A."/>
            <person name="Onodera N.T."/>
            <person name="Poole A.M."/>
            <person name="Pritham E.J."/>
            <person name="Richards T.A."/>
            <person name="Rocap G."/>
            <person name="Roy S.W."/>
            <person name="Sarai C."/>
            <person name="Schaack S."/>
            <person name="Shirato S."/>
            <person name="Slamovits C.H."/>
            <person name="Spencer D.F."/>
            <person name="Suzuki S."/>
            <person name="Worden A.Z."/>
            <person name="Zauner S."/>
            <person name="Barry K."/>
            <person name="Bell C."/>
            <person name="Bharti A.K."/>
            <person name="Crow J.A."/>
            <person name="Grimwood J."/>
            <person name="Kramer R."/>
            <person name="Lindquist E."/>
            <person name="Lucas S."/>
            <person name="Salamov A."/>
            <person name="McFadden G.I."/>
            <person name="Lane C.E."/>
            <person name="Keeling P.J."/>
            <person name="Gray M.W."/>
            <person name="Grigoriev I.V."/>
            <person name="Archibald J.M."/>
        </authorList>
    </citation>
    <scope>NUCLEOTIDE SEQUENCE</scope>
    <source>
        <strain evidence="9 11">CCMP2712</strain>
    </source>
</reference>
<keyword evidence="4" id="KW-1133">Transmembrane helix</keyword>
<evidence type="ECO:0000256" key="4">
    <source>
        <dbReference type="ARBA" id="ARBA00022989"/>
    </source>
</evidence>
<reference evidence="10" key="3">
    <citation type="submission" date="2016-03" db="UniProtKB">
        <authorList>
            <consortium name="EnsemblProtists"/>
        </authorList>
    </citation>
    <scope>IDENTIFICATION</scope>
</reference>
<dbReference type="GO" id="GO:0004383">
    <property type="term" value="F:guanylate cyclase activity"/>
    <property type="evidence" value="ECO:0007669"/>
    <property type="project" value="TreeGrafter"/>
</dbReference>
<keyword evidence="3" id="KW-0547">Nucleotide-binding</keyword>
<comment type="subcellular location">
    <subcellularLocation>
        <location evidence="1">Membrane</location>
    </subcellularLocation>
</comment>
<evidence type="ECO:0000313" key="11">
    <source>
        <dbReference type="Proteomes" id="UP000011087"/>
    </source>
</evidence>
<evidence type="ECO:0000256" key="1">
    <source>
        <dbReference type="ARBA" id="ARBA00004370"/>
    </source>
</evidence>
<accession>L1I478</accession>
<evidence type="ECO:0000256" key="3">
    <source>
        <dbReference type="ARBA" id="ARBA00022741"/>
    </source>
</evidence>
<dbReference type="InterPro" id="IPR001054">
    <property type="entry name" value="A/G_cyclase"/>
</dbReference>
<dbReference type="AlphaFoldDB" id="L1I478"/>
<proteinExistence type="predicted"/>
<dbReference type="RefSeq" id="XP_005818053.1">
    <property type="nucleotide sequence ID" value="XM_005817996.1"/>
</dbReference>
<evidence type="ECO:0000256" key="2">
    <source>
        <dbReference type="ARBA" id="ARBA00022692"/>
    </source>
</evidence>
<dbReference type="GO" id="GO:0000166">
    <property type="term" value="F:nucleotide binding"/>
    <property type="evidence" value="ECO:0007669"/>
    <property type="project" value="UniProtKB-KW"/>
</dbReference>
<dbReference type="HOGENOM" id="CLU_001072_6_1_1"/>
<dbReference type="GO" id="GO:0035556">
    <property type="term" value="P:intracellular signal transduction"/>
    <property type="evidence" value="ECO:0007669"/>
    <property type="project" value="InterPro"/>
</dbReference>
<dbReference type="SUPFAM" id="SSF55073">
    <property type="entry name" value="Nucleotide cyclase"/>
    <property type="match status" value="1"/>
</dbReference>
<dbReference type="InterPro" id="IPR029787">
    <property type="entry name" value="Nucleotide_cyclase"/>
</dbReference>
<dbReference type="PANTHER" id="PTHR11920:SF335">
    <property type="entry name" value="GUANYLATE CYCLASE"/>
    <property type="match status" value="1"/>
</dbReference>
<dbReference type="OrthoDB" id="10258068at2759"/>
<feature type="compositionally biased region" description="Gly residues" evidence="7">
    <location>
        <begin position="228"/>
        <end position="240"/>
    </location>
</feature>
<protein>
    <recommendedName>
        <fullName evidence="8">Guanylate cyclase domain-containing protein</fullName>
    </recommendedName>
</protein>
<keyword evidence="11" id="KW-1185">Reference proteome</keyword>
<dbReference type="PaxDb" id="55529-EKX31073"/>
<dbReference type="KEGG" id="gtt:GUITHDRAFT_83445"/>
<dbReference type="EMBL" id="JH993371">
    <property type="protein sequence ID" value="EKX31073.1"/>
    <property type="molecule type" value="Genomic_DNA"/>
</dbReference>
<dbReference type="SMART" id="SM00044">
    <property type="entry name" value="CYCc"/>
    <property type="match status" value="1"/>
</dbReference>
<dbReference type="GO" id="GO:0005886">
    <property type="term" value="C:plasma membrane"/>
    <property type="evidence" value="ECO:0007669"/>
    <property type="project" value="TreeGrafter"/>
</dbReference>
<evidence type="ECO:0000256" key="7">
    <source>
        <dbReference type="SAM" id="MobiDB-lite"/>
    </source>
</evidence>
<keyword evidence="5" id="KW-0472">Membrane</keyword>
<dbReference type="FunFam" id="3.30.70.1230:FF:000059">
    <property type="entry name" value="Guanylate cyclase"/>
    <property type="match status" value="1"/>
</dbReference>
<dbReference type="GO" id="GO:0001653">
    <property type="term" value="F:peptide receptor activity"/>
    <property type="evidence" value="ECO:0007669"/>
    <property type="project" value="TreeGrafter"/>
</dbReference>
<dbReference type="PROSITE" id="PS50125">
    <property type="entry name" value="GUANYLATE_CYCLASE_2"/>
    <property type="match status" value="1"/>
</dbReference>
<dbReference type="GO" id="GO:0007168">
    <property type="term" value="P:receptor guanylyl cyclase signaling pathway"/>
    <property type="evidence" value="ECO:0007669"/>
    <property type="project" value="TreeGrafter"/>
</dbReference>
<reference evidence="11" key="2">
    <citation type="submission" date="2012-11" db="EMBL/GenBank/DDBJ databases">
        <authorList>
            <person name="Kuo A."/>
            <person name="Curtis B.A."/>
            <person name="Tanifuji G."/>
            <person name="Burki F."/>
            <person name="Gruber A."/>
            <person name="Irimia M."/>
            <person name="Maruyama S."/>
            <person name="Arias M.C."/>
            <person name="Ball S.G."/>
            <person name="Gile G.H."/>
            <person name="Hirakawa Y."/>
            <person name="Hopkins J.F."/>
            <person name="Rensing S.A."/>
            <person name="Schmutz J."/>
            <person name="Symeonidi A."/>
            <person name="Elias M."/>
            <person name="Eveleigh R.J."/>
            <person name="Herman E.K."/>
            <person name="Klute M.J."/>
            <person name="Nakayama T."/>
            <person name="Obornik M."/>
            <person name="Reyes-Prieto A."/>
            <person name="Armbrust E.V."/>
            <person name="Aves S.J."/>
            <person name="Beiko R.G."/>
            <person name="Coutinho P."/>
            <person name="Dacks J.B."/>
            <person name="Durnford D.G."/>
            <person name="Fast N.M."/>
            <person name="Green B.R."/>
            <person name="Grisdale C."/>
            <person name="Hempe F."/>
            <person name="Henrissat B."/>
            <person name="Hoppner M.P."/>
            <person name="Ishida K.-I."/>
            <person name="Kim E."/>
            <person name="Koreny L."/>
            <person name="Kroth P.G."/>
            <person name="Liu Y."/>
            <person name="Malik S.-B."/>
            <person name="Maier U.G."/>
            <person name="McRose D."/>
            <person name="Mock T."/>
            <person name="Neilson J.A."/>
            <person name="Onodera N.T."/>
            <person name="Poole A.M."/>
            <person name="Pritham E.J."/>
            <person name="Richards T.A."/>
            <person name="Rocap G."/>
            <person name="Roy S.W."/>
            <person name="Sarai C."/>
            <person name="Schaack S."/>
            <person name="Shirato S."/>
            <person name="Slamovits C.H."/>
            <person name="Spencer D.F."/>
            <person name="Suzuki S."/>
            <person name="Worden A.Z."/>
            <person name="Zauner S."/>
            <person name="Barry K."/>
            <person name="Bell C."/>
            <person name="Bharti A.K."/>
            <person name="Crow J.A."/>
            <person name="Grimwood J."/>
            <person name="Kramer R."/>
            <person name="Lindquist E."/>
            <person name="Lucas S."/>
            <person name="Salamov A."/>
            <person name="McFadden G.I."/>
            <person name="Lane C.E."/>
            <person name="Keeling P.J."/>
            <person name="Gray M.W."/>
            <person name="Grigoriev I.V."/>
            <person name="Archibald J.M."/>
        </authorList>
    </citation>
    <scope>NUCLEOTIDE SEQUENCE</scope>
    <source>
        <strain evidence="11">CCMP2712</strain>
    </source>
</reference>
<dbReference type="EnsemblProtists" id="EKX31073">
    <property type="protein sequence ID" value="EKX31073"/>
    <property type="gene ID" value="GUITHDRAFT_83445"/>
</dbReference>
<dbReference type="InterPro" id="IPR050401">
    <property type="entry name" value="Cyclic_nucleotide_synthase"/>
</dbReference>
<dbReference type="GeneID" id="17287795"/>
<feature type="domain" description="Guanylate cyclase" evidence="8">
    <location>
        <begin position="39"/>
        <end position="167"/>
    </location>
</feature>
<dbReference type="Gene3D" id="3.30.70.1230">
    <property type="entry name" value="Nucleotide cyclase"/>
    <property type="match status" value="1"/>
</dbReference>
<evidence type="ECO:0000259" key="8">
    <source>
        <dbReference type="PROSITE" id="PS50125"/>
    </source>
</evidence>
<keyword evidence="2" id="KW-0812">Transmembrane</keyword>
<gene>
    <name evidence="9" type="ORF">GUITHDRAFT_83445</name>
</gene>
<dbReference type="PANTHER" id="PTHR11920">
    <property type="entry name" value="GUANYLYL CYCLASE"/>
    <property type="match status" value="1"/>
</dbReference>
<dbReference type="Proteomes" id="UP000011087">
    <property type="component" value="Unassembled WGS sequence"/>
</dbReference>
<evidence type="ECO:0000256" key="5">
    <source>
        <dbReference type="ARBA" id="ARBA00023136"/>
    </source>
</evidence>
<keyword evidence="6" id="KW-0456">Lyase</keyword>
<evidence type="ECO:0000256" key="6">
    <source>
        <dbReference type="ARBA" id="ARBA00023239"/>
    </source>
</evidence>
<name>L1I478_GUITC</name>
<organism evidence="9">
    <name type="scientific">Guillardia theta (strain CCMP2712)</name>
    <name type="common">Cryptophyte</name>
    <dbReference type="NCBI Taxonomy" id="905079"/>
    <lineage>
        <taxon>Eukaryota</taxon>
        <taxon>Cryptophyceae</taxon>
        <taxon>Pyrenomonadales</taxon>
        <taxon>Geminigeraceae</taxon>
        <taxon>Guillardia</taxon>
    </lineage>
</organism>
<dbReference type="eggNOG" id="KOG4171">
    <property type="taxonomic scope" value="Eukaryota"/>
</dbReference>
<evidence type="ECO:0000313" key="10">
    <source>
        <dbReference type="EnsemblProtists" id="EKX31073"/>
    </source>
</evidence>
<dbReference type="Pfam" id="PF00211">
    <property type="entry name" value="Guanylate_cyc"/>
    <property type="match status" value="1"/>
</dbReference>
<dbReference type="OMA" id="HRIHISQ"/>
<dbReference type="CDD" id="cd07302">
    <property type="entry name" value="CHD"/>
    <property type="match status" value="1"/>
</dbReference>
<feature type="compositionally biased region" description="Basic and acidic residues" evidence="7">
    <location>
        <begin position="246"/>
        <end position="259"/>
    </location>
</feature>
<evidence type="ECO:0000313" key="9">
    <source>
        <dbReference type="EMBL" id="EKX31073.1"/>
    </source>
</evidence>
<sequence>MILVSRKMQKQLLYRIMPARAIKRLQQGRQVVEVFSTVTIFFSDIVGFTNLANEMHPLEVMAMLNELYCKFDELVAKHGIYKVETIGDAYMVVGGAPDRMAGPDAAERVVRFALEAIDLVKHNNAGEFALKIRAGIASGPVVAGVVGTAMPRYCFFGDTVNTASRMESTSKALSLQVTEVTYRLLRECKTEFEIVPRFTDSEHKIVVKGKGAMQTYWVRGIKTGPGGAGAGAGEGAGAGAGAAEDMDIKVSDSERTVEG</sequence>
<feature type="region of interest" description="Disordered" evidence="7">
    <location>
        <begin position="228"/>
        <end position="259"/>
    </location>
</feature>